<dbReference type="Proteomes" id="UP000813068">
    <property type="component" value="Unassembled WGS sequence"/>
</dbReference>
<evidence type="ECO:0000313" key="2">
    <source>
        <dbReference type="Proteomes" id="UP000813068"/>
    </source>
</evidence>
<reference evidence="1 2" key="1">
    <citation type="submission" date="2021-06" db="EMBL/GenBank/DDBJ databases">
        <title>Differences between aerobic and microaerobic xylene degrading microbial communities.</title>
        <authorList>
            <person name="Banerjee S."/>
            <person name="Tancsics A."/>
        </authorList>
    </citation>
    <scope>NUCLEOTIDE SEQUENCE [LARGE SCALE GENOMIC DNA]</scope>
    <source>
        <strain evidence="1 2">MAP12</strain>
    </source>
</reference>
<evidence type="ECO:0000313" key="1">
    <source>
        <dbReference type="EMBL" id="MBV2133358.1"/>
    </source>
</evidence>
<accession>A0ABS6MX28</accession>
<sequence length="175" mass="20070">MMTEQEKEPTLLRWEPGMEIASEKEYQEATNHLAKELLRDYTPEQLAVIAAQHVIYVDALSSGNTAAKEAIQIQKKLLQREALKTEIMIKNVAKIAKIVLNAKNKQRAKKGGDAKGALENKLKTKVLSDWEKIRKTNNNVQDFAKNRCEKYCKAQTTIASWVYGYEHEKRQKKQP</sequence>
<name>A0ABS6MX28_9GAMM</name>
<gene>
    <name evidence="1" type="ORF">KRX52_11190</name>
</gene>
<proteinExistence type="predicted"/>
<comment type="caution">
    <text evidence="1">The sequence shown here is derived from an EMBL/GenBank/DDBJ whole genome shotgun (WGS) entry which is preliminary data.</text>
</comment>
<dbReference type="RefSeq" id="WP_217681811.1">
    <property type="nucleotide sequence ID" value="NZ_JAHRGL010000026.1"/>
</dbReference>
<dbReference type="EMBL" id="JAHRGL010000026">
    <property type="protein sequence ID" value="MBV2133358.1"/>
    <property type="molecule type" value="Genomic_DNA"/>
</dbReference>
<keyword evidence="2" id="KW-1185">Reference proteome</keyword>
<protein>
    <submittedName>
        <fullName evidence="1">Uncharacterized protein</fullName>
    </submittedName>
</protein>
<organism evidence="1 2">
    <name type="scientific">Geopseudomonas aromaticivorans</name>
    <dbReference type="NCBI Taxonomy" id="2849492"/>
    <lineage>
        <taxon>Bacteria</taxon>
        <taxon>Pseudomonadati</taxon>
        <taxon>Pseudomonadota</taxon>
        <taxon>Gammaproteobacteria</taxon>
        <taxon>Pseudomonadales</taxon>
        <taxon>Pseudomonadaceae</taxon>
        <taxon>Geopseudomonas</taxon>
    </lineage>
</organism>